<accession>A0AAX4KXR4</accession>
<dbReference type="Proteomes" id="UP001432202">
    <property type="component" value="Chromosome"/>
</dbReference>
<gene>
    <name evidence="1" type="ORF">V6M85_09240</name>
</gene>
<keyword evidence="2" id="KW-1185">Reference proteome</keyword>
<evidence type="ECO:0000313" key="2">
    <source>
        <dbReference type="Proteomes" id="UP001432202"/>
    </source>
</evidence>
<dbReference type="AlphaFoldDB" id="A0AAX4KXR4"/>
<dbReference type="RefSeq" id="WP_338599088.1">
    <property type="nucleotide sequence ID" value="NZ_CP146016.1"/>
</dbReference>
<protein>
    <submittedName>
        <fullName evidence="1">Uncharacterized protein</fullName>
    </submittedName>
</protein>
<reference evidence="1 2" key="1">
    <citation type="submission" date="2024-02" db="EMBL/GenBank/DDBJ databases">
        <title>STSV induces naive adaptation in Sulfolobus.</title>
        <authorList>
            <person name="Xiang X."/>
            <person name="Song M."/>
        </authorList>
    </citation>
    <scope>NUCLEOTIDE SEQUENCE [LARGE SCALE GENOMIC DNA]</scope>
    <source>
        <strain evidence="1 2">RT2</strain>
    </source>
</reference>
<dbReference type="GeneID" id="89336951"/>
<name>A0AAX4KXR4_9CREN</name>
<sequence>MERVGEILSNLPKDFAKIVIQILTSDSWNRLDRDVNFYQLGLGIGRAVNRIDRETLKIIIKSCEYYQSLCRGIAKGMGEIEVDKDLLLYLGNLNPIMAMEILANLELYKYPEIIKTLAINVSTLKHLPNVGSNFARQFDKLPFEIRKQVIDIFKDNLMFLYEFLQSVNLNKLDNLENFLNKNKEIDEIIGYRLYEVNDKIKEKLLNFPSIAIGIGRGFQNLSYYWKRKIIEKVKSDVQFAKGFLSSVDFSTLEDEFANALIKIAESNAELAKVLGRNFGNSLPYLTEDLKSLGFNMVERNPDFGYGFGEGISESLGSFIGFIRGKVYELKREDQEKILDLAFKFVYFAKGLFTSFNAIFFFENKEKILDLIIKYDEYLPLFIEQIGRRINEFDLSKLLTLKGKLGMELGRILCRNFIYLSNKNREIVLYWLSKNDELRNGFLQC</sequence>
<evidence type="ECO:0000313" key="1">
    <source>
        <dbReference type="EMBL" id="WWQ59660.1"/>
    </source>
</evidence>
<organism evidence="1 2">
    <name type="scientific">Sulfolobus tengchongensis</name>
    <dbReference type="NCBI Taxonomy" id="207809"/>
    <lineage>
        <taxon>Archaea</taxon>
        <taxon>Thermoproteota</taxon>
        <taxon>Thermoprotei</taxon>
        <taxon>Sulfolobales</taxon>
        <taxon>Sulfolobaceae</taxon>
        <taxon>Sulfolobus</taxon>
    </lineage>
</organism>
<dbReference type="EMBL" id="CP146016">
    <property type="protein sequence ID" value="WWQ59660.1"/>
    <property type="molecule type" value="Genomic_DNA"/>
</dbReference>
<proteinExistence type="predicted"/>